<evidence type="ECO:0000313" key="2">
    <source>
        <dbReference type="Proteomes" id="UP000693946"/>
    </source>
</evidence>
<sequence>MRAEEIFGSLAPLALTTDHHSCAASMTLHTRLVYGLGFILVLALCLAQVQGLQCYGCNIIQGQRYVDVGCSNPEVITCTHSHKGFKHRFCIKTESTALGIVLTSGCATSRHCQQQELPGVRIHCCDSDLCNSTPSWHPSTLHYICAVFSLLMLRMWL</sequence>
<dbReference type="Proteomes" id="UP000693946">
    <property type="component" value="Linkage Group LG21"/>
</dbReference>
<evidence type="ECO:0000313" key="1">
    <source>
        <dbReference type="EMBL" id="KAG7498314.1"/>
    </source>
</evidence>
<protein>
    <recommendedName>
        <fullName evidence="3">Ly6/PLAUR domain-containing protein 1-like</fullName>
    </recommendedName>
</protein>
<dbReference type="AlphaFoldDB" id="A0AAV6QYC1"/>
<dbReference type="CDD" id="cd00117">
    <property type="entry name" value="TFP"/>
    <property type="match status" value="1"/>
</dbReference>
<dbReference type="EMBL" id="JAGKHQ010000014">
    <property type="protein sequence ID" value="KAG7498314.1"/>
    <property type="molecule type" value="Genomic_DNA"/>
</dbReference>
<keyword evidence="2" id="KW-1185">Reference proteome</keyword>
<reference evidence="1 2" key="1">
    <citation type="journal article" date="2021" name="Sci. Rep.">
        <title>Chromosome anchoring in Senegalese sole (Solea senegalensis) reveals sex-associated markers and genome rearrangements in flatfish.</title>
        <authorList>
            <person name="Guerrero-Cozar I."/>
            <person name="Gomez-Garrido J."/>
            <person name="Berbel C."/>
            <person name="Martinez-Blanch J.F."/>
            <person name="Alioto T."/>
            <person name="Claros M.G."/>
            <person name="Gagnaire P.A."/>
            <person name="Manchado M."/>
        </authorList>
    </citation>
    <scope>NUCLEOTIDE SEQUENCE [LARGE SCALE GENOMIC DNA]</scope>
    <source>
        <strain evidence="1">Sse05_10M</strain>
    </source>
</reference>
<evidence type="ECO:0008006" key="3">
    <source>
        <dbReference type="Google" id="ProtNLM"/>
    </source>
</evidence>
<proteinExistence type="predicted"/>
<organism evidence="1 2">
    <name type="scientific">Solea senegalensis</name>
    <name type="common">Senegalese sole</name>
    <dbReference type="NCBI Taxonomy" id="28829"/>
    <lineage>
        <taxon>Eukaryota</taxon>
        <taxon>Metazoa</taxon>
        <taxon>Chordata</taxon>
        <taxon>Craniata</taxon>
        <taxon>Vertebrata</taxon>
        <taxon>Euteleostomi</taxon>
        <taxon>Actinopterygii</taxon>
        <taxon>Neopterygii</taxon>
        <taxon>Teleostei</taxon>
        <taxon>Neoteleostei</taxon>
        <taxon>Acanthomorphata</taxon>
        <taxon>Carangaria</taxon>
        <taxon>Pleuronectiformes</taxon>
        <taxon>Pleuronectoidei</taxon>
        <taxon>Soleidae</taxon>
        <taxon>Solea</taxon>
    </lineage>
</organism>
<accession>A0AAV6QYC1</accession>
<name>A0AAV6QYC1_SOLSE</name>
<comment type="caution">
    <text evidence="1">The sequence shown here is derived from an EMBL/GenBank/DDBJ whole genome shotgun (WGS) entry which is preliminary data.</text>
</comment>
<gene>
    <name evidence="1" type="ORF">JOB18_005338</name>
</gene>